<accession>A0A7Y0E0D4</accession>
<evidence type="ECO:0000256" key="3">
    <source>
        <dbReference type="ARBA" id="ARBA00022692"/>
    </source>
</evidence>
<feature type="transmembrane region" description="Helical" evidence="7">
    <location>
        <begin position="107"/>
        <end position="127"/>
    </location>
</feature>
<comment type="subcellular location">
    <subcellularLocation>
        <location evidence="1">Cell membrane</location>
        <topology evidence="1">Multi-pass membrane protein</topology>
    </subcellularLocation>
</comment>
<dbReference type="GO" id="GO:0005886">
    <property type="term" value="C:plasma membrane"/>
    <property type="evidence" value="ECO:0007669"/>
    <property type="project" value="UniProtKB-SubCell"/>
</dbReference>
<feature type="transmembrane region" description="Helical" evidence="7">
    <location>
        <begin position="312"/>
        <end position="334"/>
    </location>
</feature>
<feature type="transmembrane region" description="Helical" evidence="7">
    <location>
        <begin position="20"/>
        <end position="42"/>
    </location>
</feature>
<evidence type="ECO:0000256" key="4">
    <source>
        <dbReference type="ARBA" id="ARBA00022989"/>
    </source>
</evidence>
<reference evidence="8 9" key="1">
    <citation type="submission" date="2020-04" db="EMBL/GenBank/DDBJ databases">
        <title>Rhodospirillaceae bacterium KN72 isolated from deep sea.</title>
        <authorList>
            <person name="Zhang D.-C."/>
        </authorList>
    </citation>
    <scope>NUCLEOTIDE SEQUENCE [LARGE SCALE GENOMIC DNA]</scope>
    <source>
        <strain evidence="8 9">KN72</strain>
    </source>
</reference>
<dbReference type="Gene3D" id="1.20.1250.20">
    <property type="entry name" value="MFS general substrate transporter like domains"/>
    <property type="match status" value="1"/>
</dbReference>
<dbReference type="CDD" id="cd06173">
    <property type="entry name" value="MFS_MefA_like"/>
    <property type="match status" value="1"/>
</dbReference>
<keyword evidence="9" id="KW-1185">Reference proteome</keyword>
<feature type="transmembrane region" description="Helical" evidence="7">
    <location>
        <begin position="174"/>
        <end position="191"/>
    </location>
</feature>
<evidence type="ECO:0000313" key="8">
    <source>
        <dbReference type="EMBL" id="NMM44808.1"/>
    </source>
</evidence>
<feature type="transmembrane region" description="Helical" evidence="7">
    <location>
        <begin position="48"/>
        <end position="75"/>
    </location>
</feature>
<dbReference type="SUPFAM" id="SSF103473">
    <property type="entry name" value="MFS general substrate transporter"/>
    <property type="match status" value="1"/>
</dbReference>
<evidence type="ECO:0000256" key="2">
    <source>
        <dbReference type="ARBA" id="ARBA00022475"/>
    </source>
</evidence>
<dbReference type="PANTHER" id="PTHR23513:SF6">
    <property type="entry name" value="MAJOR FACILITATOR SUPERFAMILY ASSOCIATED DOMAIN-CONTAINING PROTEIN"/>
    <property type="match status" value="1"/>
</dbReference>
<organism evidence="8 9">
    <name type="scientific">Pacificispira spongiicola</name>
    <dbReference type="NCBI Taxonomy" id="2729598"/>
    <lineage>
        <taxon>Bacteria</taxon>
        <taxon>Pseudomonadati</taxon>
        <taxon>Pseudomonadota</taxon>
        <taxon>Alphaproteobacteria</taxon>
        <taxon>Rhodospirillales</taxon>
        <taxon>Rhodospirillaceae</taxon>
        <taxon>Pacificispira</taxon>
    </lineage>
</organism>
<feature type="transmembrane region" description="Helical" evidence="7">
    <location>
        <begin position="377"/>
        <end position="397"/>
    </location>
</feature>
<dbReference type="PANTHER" id="PTHR23513">
    <property type="entry name" value="INTEGRAL MEMBRANE EFFLUX PROTEIN-RELATED"/>
    <property type="match status" value="1"/>
</dbReference>
<feature type="transmembrane region" description="Helical" evidence="7">
    <location>
        <begin position="224"/>
        <end position="247"/>
    </location>
</feature>
<evidence type="ECO:0000256" key="5">
    <source>
        <dbReference type="ARBA" id="ARBA00023136"/>
    </source>
</evidence>
<sequence>MTRSRFLESPLADRNYRRLFTAQVIALLGTGLSTVALALLAYDMAGGGAGIVLGTALALKMVAYVGIAPIVGGFAHRLPRRFLLVSLDIARAAIMACLPFVTEVWQVYVLIFLLNSCAAGFTPTFQATIPDIVTYESRYTKALSLSRLAYDLENLLSPALAAALLVVVPYDALFTGNAMAFLASAGFVLSVRLPRAQPSDRDVGVWTNISFGVRAYLKTPRLRGLLALSVVVACSGAMVIVNTVVYIRDRLGGSETDTAIAFAATGLGSMIVALTLPHVLPRFPDRSFMLIGGALSATGLFLGLTGPGFVPFLLIWLCLGAGSSLIQVPVGRLLRRSAKGTDRPAYFAAQFALTHGCWLLAYPLAGWTAGMFGYETAFAVLAGVSVVATLVAARVWPREDPSELEHRHGALDHVHNHVHDEHHQHDHDGWEGPEPHRHPHRHAPIRHKHSFVIDGHHWQWPGTPR</sequence>
<evidence type="ECO:0000256" key="1">
    <source>
        <dbReference type="ARBA" id="ARBA00004651"/>
    </source>
</evidence>
<protein>
    <submittedName>
        <fullName evidence="8">MFS transporter</fullName>
    </submittedName>
</protein>
<dbReference type="InterPro" id="IPR036259">
    <property type="entry name" value="MFS_trans_sf"/>
</dbReference>
<dbReference type="EMBL" id="JABBNT010000003">
    <property type="protein sequence ID" value="NMM44808.1"/>
    <property type="molecule type" value="Genomic_DNA"/>
</dbReference>
<dbReference type="AlphaFoldDB" id="A0A7Y0E0D4"/>
<feature type="transmembrane region" description="Helical" evidence="7">
    <location>
        <begin position="288"/>
        <end position="306"/>
    </location>
</feature>
<name>A0A7Y0E0D4_9PROT</name>
<feature type="transmembrane region" description="Helical" evidence="7">
    <location>
        <begin position="259"/>
        <end position="276"/>
    </location>
</feature>
<comment type="caution">
    <text evidence="8">The sequence shown here is derived from an EMBL/GenBank/DDBJ whole genome shotgun (WGS) entry which is preliminary data.</text>
</comment>
<keyword evidence="4 7" id="KW-1133">Transmembrane helix</keyword>
<feature type="region of interest" description="Disordered" evidence="6">
    <location>
        <begin position="419"/>
        <end position="442"/>
    </location>
</feature>
<gene>
    <name evidence="8" type="ORF">HH303_09995</name>
</gene>
<keyword evidence="5 7" id="KW-0472">Membrane</keyword>
<evidence type="ECO:0000313" key="9">
    <source>
        <dbReference type="Proteomes" id="UP000539372"/>
    </source>
</evidence>
<feature type="transmembrane region" description="Helical" evidence="7">
    <location>
        <begin position="346"/>
        <end position="365"/>
    </location>
</feature>
<evidence type="ECO:0000256" key="6">
    <source>
        <dbReference type="SAM" id="MobiDB-lite"/>
    </source>
</evidence>
<dbReference type="Proteomes" id="UP000539372">
    <property type="component" value="Unassembled WGS sequence"/>
</dbReference>
<dbReference type="GO" id="GO:0022857">
    <property type="term" value="F:transmembrane transporter activity"/>
    <property type="evidence" value="ECO:0007669"/>
    <property type="project" value="InterPro"/>
</dbReference>
<keyword evidence="3 7" id="KW-0812">Transmembrane</keyword>
<dbReference type="Pfam" id="PF07690">
    <property type="entry name" value="MFS_1"/>
    <property type="match status" value="1"/>
</dbReference>
<dbReference type="InterPro" id="IPR011701">
    <property type="entry name" value="MFS"/>
</dbReference>
<feature type="compositionally biased region" description="Basic and acidic residues" evidence="6">
    <location>
        <begin position="419"/>
        <end position="436"/>
    </location>
</feature>
<evidence type="ECO:0000256" key="7">
    <source>
        <dbReference type="SAM" id="Phobius"/>
    </source>
</evidence>
<proteinExistence type="predicted"/>
<keyword evidence="2" id="KW-1003">Cell membrane</keyword>